<feature type="transmembrane region" description="Helical" evidence="1">
    <location>
        <begin position="42"/>
        <end position="64"/>
    </location>
</feature>
<keyword evidence="1" id="KW-0812">Transmembrane</keyword>
<dbReference type="AlphaFoldDB" id="E5BI27"/>
<sequence>MVIKKTIPKISLVLVYLVIIGIIGAIYNFLNTKHIEKYGYPIFDFYFIEILAGSGGFLFIGYWWREHAIKHSKDAFAPNLFIGFISLGIIIWIMGKSISYYQDKRHLGKKRKMIIKI</sequence>
<dbReference type="EMBL" id="GG657974">
    <property type="protein sequence ID" value="EFS22150.1"/>
    <property type="molecule type" value="Genomic_DNA"/>
</dbReference>
<keyword evidence="1" id="KW-0472">Membrane</keyword>
<dbReference type="Proteomes" id="UP000002975">
    <property type="component" value="Unassembled WGS sequence"/>
</dbReference>
<evidence type="ECO:0000313" key="3">
    <source>
        <dbReference type="Proteomes" id="UP000002975"/>
    </source>
</evidence>
<dbReference type="RefSeq" id="WP_008802198.1">
    <property type="nucleotide sequence ID" value="NZ_GG657974.1"/>
</dbReference>
<gene>
    <name evidence="2" type="ORF">FSBG_01647</name>
</gene>
<dbReference type="BioCyc" id="FSP469605-HMP:GTSP-1690-MONOMER"/>
<feature type="transmembrane region" description="Helical" evidence="1">
    <location>
        <begin position="76"/>
        <end position="95"/>
    </location>
</feature>
<organism evidence="2 3">
    <name type="scientific">Fusobacterium gonidiaformans 3-1-5R</name>
    <dbReference type="NCBI Taxonomy" id="469605"/>
    <lineage>
        <taxon>Bacteria</taxon>
        <taxon>Fusobacteriati</taxon>
        <taxon>Fusobacteriota</taxon>
        <taxon>Fusobacteriia</taxon>
        <taxon>Fusobacteriales</taxon>
        <taxon>Fusobacteriaceae</taxon>
        <taxon>Fusobacterium</taxon>
    </lineage>
</organism>
<reference evidence="2 3" key="1">
    <citation type="submission" date="2009-02" db="EMBL/GenBank/DDBJ databases">
        <title>The Genome Sequence of Fusobacterium sp. 3_1_5R.</title>
        <authorList>
            <consortium name="The Broad Institute Genome Sequencing Platform"/>
            <person name="Ward D."/>
            <person name="Young S.K."/>
            <person name="Kodira C.D."/>
            <person name="Zeng Q."/>
            <person name="Koehrsen M."/>
            <person name="Alvarado L."/>
            <person name="Berlin A."/>
            <person name="Borenstein D."/>
            <person name="Chen Z."/>
            <person name="Engels R."/>
            <person name="Freedman E."/>
            <person name="Gellesch M."/>
            <person name="Goldberg J."/>
            <person name="Griggs A."/>
            <person name="Gujja S."/>
            <person name="Heiman D."/>
            <person name="Hepburn T."/>
            <person name="Howarth C."/>
            <person name="Jen D."/>
            <person name="Larson L."/>
            <person name="Lewis B."/>
            <person name="Mehta T."/>
            <person name="Park D."/>
            <person name="Pearson M."/>
            <person name="Roberts A."/>
            <person name="Saif S."/>
            <person name="Shea T."/>
            <person name="Shenoy N."/>
            <person name="Sisk P."/>
            <person name="Stolte C."/>
            <person name="Sykes S."/>
            <person name="Walk T."/>
            <person name="White J."/>
            <person name="Yandava C."/>
            <person name="Allen-Vercoe E."/>
            <person name="Strauss J."/>
            <person name="Ambrose C."/>
            <person name="Lander E."/>
            <person name="Nusbaum C."/>
            <person name="Galagan J."/>
            <person name="Birren B."/>
        </authorList>
    </citation>
    <scope>NUCLEOTIDE SEQUENCE [LARGE SCALE GENOMIC DNA]</scope>
    <source>
        <strain evidence="2 3">3_1_5R</strain>
    </source>
</reference>
<accession>E5BI27</accession>
<evidence type="ECO:0000313" key="2">
    <source>
        <dbReference type="EMBL" id="EFS22150.1"/>
    </source>
</evidence>
<evidence type="ECO:0000256" key="1">
    <source>
        <dbReference type="SAM" id="Phobius"/>
    </source>
</evidence>
<name>E5BI27_9FUSO</name>
<protein>
    <submittedName>
        <fullName evidence="2">Uncharacterized protein</fullName>
    </submittedName>
</protein>
<keyword evidence="1" id="KW-1133">Transmembrane helix</keyword>
<dbReference type="HOGENOM" id="CLU_2081379_0_0_0"/>
<keyword evidence="3" id="KW-1185">Reference proteome</keyword>
<feature type="transmembrane region" description="Helical" evidence="1">
    <location>
        <begin position="12"/>
        <end position="30"/>
    </location>
</feature>
<proteinExistence type="predicted"/>